<evidence type="ECO:0000256" key="2">
    <source>
        <dbReference type="ARBA" id="ARBA00004141"/>
    </source>
</evidence>
<dbReference type="InterPro" id="IPR020846">
    <property type="entry name" value="MFS_dom"/>
</dbReference>
<keyword evidence="7 8" id="KW-0472">Membrane</keyword>
<dbReference type="InterPro" id="IPR011701">
    <property type="entry name" value="MFS"/>
</dbReference>
<feature type="transmembrane region" description="Helical" evidence="8">
    <location>
        <begin position="179"/>
        <end position="199"/>
    </location>
</feature>
<accession>F0SMU1</accession>
<feature type="domain" description="Major facilitator superfamily (MFS) profile" evidence="9">
    <location>
        <begin position="22"/>
        <end position="418"/>
    </location>
</feature>
<comment type="similarity">
    <text evidence="3">Belongs to the major facilitator superfamily. TCR/Tet family.</text>
</comment>
<sequence length="424" mass="45207">MTNVPTNAEPSAASEPPRRDAAIVFILITIFLDVLSVGIIIPVLPELVLEFTDQDTSRAGMFVGIIGASYSLMQFLFAPILGALSDRFGRRPVILASMFGLGVDFVVQGLAPNIWWLFGGRLFAGVMGASFSTSNAYIADVSTPETRAKNYGLSGVMFGLGFICGPALGGLLGDIHTRLPFFAAATLALLNWMYGFFILPESLPPERRSSFTLAKANPLGTVKRLRKYPLVAGLSLVFVVASLAQRGLENVWVLSMEYRFGWDAKTNGLALGLVGLMAAMVQGLLVARIISALGERRTLMFGLIVSSIAFCGYGLASQGWMIPCIIVFGAFGGVVSPALQSLVADVVDSSEQGKIQGALTSLVSLTNIIAPLFFTAGLFSYFTSSRAIIHLPGAPFLVGSCLLFTAAVIAAMVFQRQPASPRRQ</sequence>
<evidence type="ECO:0000313" key="10">
    <source>
        <dbReference type="EMBL" id="ADY59945.1"/>
    </source>
</evidence>
<dbReference type="PANTHER" id="PTHR23504:SF15">
    <property type="entry name" value="MAJOR FACILITATOR SUPERFAMILY (MFS) PROFILE DOMAIN-CONTAINING PROTEIN"/>
    <property type="match status" value="1"/>
</dbReference>
<comment type="subcellular location">
    <subcellularLocation>
        <location evidence="2">Membrane</location>
        <topology evidence="2">Multi-pass membrane protein</topology>
    </subcellularLocation>
</comment>
<dbReference type="Proteomes" id="UP000006860">
    <property type="component" value="Chromosome"/>
</dbReference>
<evidence type="ECO:0000256" key="7">
    <source>
        <dbReference type="ARBA" id="ARBA00023136"/>
    </source>
</evidence>
<dbReference type="OrthoDB" id="9793283at2"/>
<organism evidence="10 11">
    <name type="scientific">Rubinisphaera brasiliensis (strain ATCC 49424 / DSM 5305 / JCM 21570 / IAM 15109 / NBRC 103401 / IFAM 1448)</name>
    <name type="common">Planctomyces brasiliensis</name>
    <dbReference type="NCBI Taxonomy" id="756272"/>
    <lineage>
        <taxon>Bacteria</taxon>
        <taxon>Pseudomonadati</taxon>
        <taxon>Planctomycetota</taxon>
        <taxon>Planctomycetia</taxon>
        <taxon>Planctomycetales</taxon>
        <taxon>Planctomycetaceae</taxon>
        <taxon>Rubinisphaera</taxon>
    </lineage>
</organism>
<feature type="transmembrane region" description="Helical" evidence="8">
    <location>
        <begin position="122"/>
        <end position="139"/>
    </location>
</feature>
<feature type="transmembrane region" description="Helical" evidence="8">
    <location>
        <begin position="268"/>
        <end position="287"/>
    </location>
</feature>
<feature type="transmembrane region" description="Helical" evidence="8">
    <location>
        <begin position="359"/>
        <end position="382"/>
    </location>
</feature>
<feature type="transmembrane region" description="Helical" evidence="8">
    <location>
        <begin position="151"/>
        <end position="173"/>
    </location>
</feature>
<dbReference type="RefSeq" id="WP_013628669.1">
    <property type="nucleotide sequence ID" value="NC_015174.1"/>
</dbReference>
<dbReference type="InterPro" id="IPR005829">
    <property type="entry name" value="Sugar_transporter_CS"/>
</dbReference>
<evidence type="ECO:0000256" key="1">
    <source>
        <dbReference type="ARBA" id="ARBA00003279"/>
    </source>
</evidence>
<dbReference type="PROSITE" id="PS00216">
    <property type="entry name" value="SUGAR_TRANSPORT_1"/>
    <property type="match status" value="1"/>
</dbReference>
<feature type="transmembrane region" description="Helical" evidence="8">
    <location>
        <begin position="61"/>
        <end position="81"/>
    </location>
</feature>
<gene>
    <name evidence="10" type="ordered locus">Plabr_2343</name>
</gene>
<evidence type="ECO:0000256" key="3">
    <source>
        <dbReference type="ARBA" id="ARBA00007520"/>
    </source>
</evidence>
<protein>
    <submittedName>
        <fullName evidence="10">Major facilitator superfamily MFS_1</fullName>
    </submittedName>
</protein>
<evidence type="ECO:0000256" key="6">
    <source>
        <dbReference type="ARBA" id="ARBA00022989"/>
    </source>
</evidence>
<evidence type="ECO:0000256" key="8">
    <source>
        <dbReference type="SAM" id="Phobius"/>
    </source>
</evidence>
<keyword evidence="5 8" id="KW-0812">Transmembrane</keyword>
<keyword evidence="4" id="KW-0813">Transport</keyword>
<dbReference type="CDD" id="cd17388">
    <property type="entry name" value="MFS_TetA"/>
    <property type="match status" value="1"/>
</dbReference>
<dbReference type="STRING" id="756272.Plabr_2343"/>
<feature type="transmembrane region" description="Helical" evidence="8">
    <location>
        <begin position="228"/>
        <end position="248"/>
    </location>
</feature>
<dbReference type="Pfam" id="PF07690">
    <property type="entry name" value="MFS_1"/>
    <property type="match status" value="1"/>
</dbReference>
<evidence type="ECO:0000313" key="11">
    <source>
        <dbReference type="Proteomes" id="UP000006860"/>
    </source>
</evidence>
<feature type="transmembrane region" description="Helical" evidence="8">
    <location>
        <begin position="21"/>
        <end position="41"/>
    </location>
</feature>
<feature type="transmembrane region" description="Helical" evidence="8">
    <location>
        <begin position="93"/>
        <end position="116"/>
    </location>
</feature>
<feature type="transmembrane region" description="Helical" evidence="8">
    <location>
        <begin position="322"/>
        <end position="347"/>
    </location>
</feature>
<feature type="transmembrane region" description="Helical" evidence="8">
    <location>
        <begin position="299"/>
        <end position="316"/>
    </location>
</feature>
<dbReference type="EMBL" id="CP002546">
    <property type="protein sequence ID" value="ADY59945.1"/>
    <property type="molecule type" value="Genomic_DNA"/>
</dbReference>
<comment type="function">
    <text evidence="1">Resistance to tetracycline by an active tetracycline efflux. This is an energy-dependent process that decreases the accumulation of the antibiotic in whole cells. This protein functions as a metal-tetracycline/H(+) antiporter.</text>
</comment>
<dbReference type="PROSITE" id="PS50850">
    <property type="entry name" value="MFS"/>
    <property type="match status" value="1"/>
</dbReference>
<reference evidence="11" key="1">
    <citation type="submission" date="2011-02" db="EMBL/GenBank/DDBJ databases">
        <title>The complete genome of Planctomyces brasiliensis DSM 5305.</title>
        <authorList>
            <person name="Lucas S."/>
            <person name="Copeland A."/>
            <person name="Lapidus A."/>
            <person name="Bruce D."/>
            <person name="Goodwin L."/>
            <person name="Pitluck S."/>
            <person name="Kyrpides N."/>
            <person name="Mavromatis K."/>
            <person name="Pagani I."/>
            <person name="Ivanova N."/>
            <person name="Ovchinnikova G."/>
            <person name="Lu M."/>
            <person name="Detter J.C."/>
            <person name="Han C."/>
            <person name="Land M."/>
            <person name="Hauser L."/>
            <person name="Markowitz V."/>
            <person name="Cheng J.-F."/>
            <person name="Hugenholtz P."/>
            <person name="Woyke T."/>
            <person name="Wu D."/>
            <person name="Tindall B."/>
            <person name="Pomrenke H.G."/>
            <person name="Brambilla E."/>
            <person name="Klenk H.-P."/>
            <person name="Eisen J.A."/>
        </authorList>
    </citation>
    <scope>NUCLEOTIDE SEQUENCE [LARGE SCALE GENOMIC DNA]</scope>
    <source>
        <strain evidence="11">ATCC 49424 / DSM 5305 / JCM 21570 / NBRC 103401 / IFAM 1448</strain>
    </source>
</reference>
<dbReference type="SUPFAM" id="SSF103473">
    <property type="entry name" value="MFS general substrate transporter"/>
    <property type="match status" value="1"/>
</dbReference>
<dbReference type="PANTHER" id="PTHR23504">
    <property type="entry name" value="MAJOR FACILITATOR SUPERFAMILY DOMAIN-CONTAINING PROTEIN 10"/>
    <property type="match status" value="1"/>
</dbReference>
<dbReference type="PRINTS" id="PR01035">
    <property type="entry name" value="TCRTETA"/>
</dbReference>
<evidence type="ECO:0000259" key="9">
    <source>
        <dbReference type="PROSITE" id="PS50850"/>
    </source>
</evidence>
<dbReference type="KEGG" id="pbs:Plabr_2343"/>
<name>F0SMU1_RUBBR</name>
<dbReference type="Gene3D" id="1.20.1250.20">
    <property type="entry name" value="MFS general substrate transporter like domains"/>
    <property type="match status" value="1"/>
</dbReference>
<keyword evidence="6 8" id="KW-1133">Transmembrane helix</keyword>
<dbReference type="GO" id="GO:0022857">
    <property type="term" value="F:transmembrane transporter activity"/>
    <property type="evidence" value="ECO:0007669"/>
    <property type="project" value="InterPro"/>
</dbReference>
<dbReference type="AlphaFoldDB" id="F0SMU1"/>
<dbReference type="InterPro" id="IPR001958">
    <property type="entry name" value="Tet-R_TetA/multi-R_MdtG-like"/>
</dbReference>
<dbReference type="InterPro" id="IPR036259">
    <property type="entry name" value="MFS_trans_sf"/>
</dbReference>
<evidence type="ECO:0000256" key="4">
    <source>
        <dbReference type="ARBA" id="ARBA00022448"/>
    </source>
</evidence>
<evidence type="ECO:0000256" key="5">
    <source>
        <dbReference type="ARBA" id="ARBA00022692"/>
    </source>
</evidence>
<dbReference type="eggNOG" id="COG2814">
    <property type="taxonomic scope" value="Bacteria"/>
</dbReference>
<dbReference type="HOGENOM" id="CLU_001265_10_11_0"/>
<dbReference type="GO" id="GO:0016020">
    <property type="term" value="C:membrane"/>
    <property type="evidence" value="ECO:0007669"/>
    <property type="project" value="UniProtKB-SubCell"/>
</dbReference>
<keyword evidence="11" id="KW-1185">Reference proteome</keyword>
<proteinExistence type="inferred from homology"/>
<feature type="transmembrane region" description="Helical" evidence="8">
    <location>
        <begin position="394"/>
        <end position="414"/>
    </location>
</feature>